<name>A0ABD2WX74_9HYME</name>
<protein>
    <recommendedName>
        <fullName evidence="1">BTB domain-containing protein</fullName>
    </recommendedName>
</protein>
<dbReference type="PROSITE" id="PS50097">
    <property type="entry name" value="BTB"/>
    <property type="match status" value="1"/>
</dbReference>
<keyword evidence="3" id="KW-1185">Reference proteome</keyword>
<organism evidence="2 3">
    <name type="scientific">Trichogramma kaykai</name>
    <dbReference type="NCBI Taxonomy" id="54128"/>
    <lineage>
        <taxon>Eukaryota</taxon>
        <taxon>Metazoa</taxon>
        <taxon>Ecdysozoa</taxon>
        <taxon>Arthropoda</taxon>
        <taxon>Hexapoda</taxon>
        <taxon>Insecta</taxon>
        <taxon>Pterygota</taxon>
        <taxon>Neoptera</taxon>
        <taxon>Endopterygota</taxon>
        <taxon>Hymenoptera</taxon>
        <taxon>Apocrita</taxon>
        <taxon>Proctotrupomorpha</taxon>
        <taxon>Chalcidoidea</taxon>
        <taxon>Trichogrammatidae</taxon>
        <taxon>Trichogramma</taxon>
    </lineage>
</organism>
<evidence type="ECO:0000259" key="1">
    <source>
        <dbReference type="PROSITE" id="PS50097"/>
    </source>
</evidence>
<dbReference type="SMART" id="SM00225">
    <property type="entry name" value="BTB"/>
    <property type="match status" value="1"/>
</dbReference>
<dbReference type="Gene3D" id="3.30.710.10">
    <property type="entry name" value="Potassium Channel Kv1.1, Chain A"/>
    <property type="match status" value="1"/>
</dbReference>
<evidence type="ECO:0000313" key="2">
    <source>
        <dbReference type="EMBL" id="KAL3397106.1"/>
    </source>
</evidence>
<dbReference type="InterPro" id="IPR000210">
    <property type="entry name" value="BTB/POZ_dom"/>
</dbReference>
<dbReference type="InterPro" id="IPR011333">
    <property type="entry name" value="SKP1/BTB/POZ_sf"/>
</dbReference>
<dbReference type="EMBL" id="JBJJXI010000067">
    <property type="protein sequence ID" value="KAL3397106.1"/>
    <property type="molecule type" value="Genomic_DNA"/>
</dbReference>
<dbReference type="AlphaFoldDB" id="A0ABD2WX74"/>
<evidence type="ECO:0000313" key="3">
    <source>
        <dbReference type="Proteomes" id="UP001627154"/>
    </source>
</evidence>
<dbReference type="SUPFAM" id="SSF54695">
    <property type="entry name" value="POZ domain"/>
    <property type="match status" value="1"/>
</dbReference>
<dbReference type="PANTHER" id="PTHR24413">
    <property type="entry name" value="SPECKLE-TYPE POZ PROTEIN"/>
    <property type="match status" value="1"/>
</dbReference>
<reference evidence="2 3" key="1">
    <citation type="journal article" date="2024" name="bioRxiv">
        <title>A reference genome for Trichogramma kaykai: A tiny desert-dwelling parasitoid wasp with competing sex-ratio distorters.</title>
        <authorList>
            <person name="Culotta J."/>
            <person name="Lindsey A.R."/>
        </authorList>
    </citation>
    <scope>NUCLEOTIDE SEQUENCE [LARGE SCALE GENOMIC DNA]</scope>
    <source>
        <strain evidence="2 3">KSX58</strain>
    </source>
</reference>
<comment type="caution">
    <text evidence="2">The sequence shown here is derived from an EMBL/GenBank/DDBJ whole genome shotgun (WGS) entry which is preliminary data.</text>
</comment>
<dbReference type="Pfam" id="PF00651">
    <property type="entry name" value="BTB"/>
    <property type="match status" value="1"/>
</dbReference>
<proteinExistence type="predicted"/>
<dbReference type="Proteomes" id="UP001627154">
    <property type="component" value="Unassembled WGS sequence"/>
</dbReference>
<accession>A0ABD2WX74</accession>
<gene>
    <name evidence="2" type="ORF">TKK_009134</name>
</gene>
<sequence>MRAGRIIFKHPSTTEWVIDEPSIISSFMHHKKKEAILESQQFGCLNGMAWNLRLRFERKIDYFDNCEMKLVIQNEDSSDLSSEFDFTGSYAYLVNHKDPAKRSQVALIDGSEKEITETISFGQIKKLFIFERAMTLRVFINAKKKNKEQSPASSLPEISSENLYNKPDFSDVQLCVNGVKFYAHKAILANCSPVFASMFKNEMTEENGNLVKISDFSSEVVKNLLSFIYLGRVKIKDRIVCGLMDASEKYQIANLKFVCTHLMYDFLTTANCLEMVYLADKYNMNSLKQNIICFIGKNNNLDFKNFRAFMELERLNMKLSAEVVKHCMEVKFLSKRDQM</sequence>
<feature type="domain" description="BTB" evidence="1">
    <location>
        <begin position="170"/>
        <end position="237"/>
    </location>
</feature>